<dbReference type="SUPFAM" id="SSF89550">
    <property type="entry name" value="PHP domain-like"/>
    <property type="match status" value="1"/>
</dbReference>
<dbReference type="EMBL" id="JARGDL010000030">
    <property type="protein sequence ID" value="MDF1613188.1"/>
    <property type="molecule type" value="Genomic_DNA"/>
</dbReference>
<keyword evidence="2" id="KW-1185">Reference proteome</keyword>
<proteinExistence type="predicted"/>
<accession>A0AAE3TFA1</accession>
<dbReference type="GO" id="GO:0035312">
    <property type="term" value="F:5'-3' DNA exonuclease activity"/>
    <property type="evidence" value="ECO:0007669"/>
    <property type="project" value="TreeGrafter"/>
</dbReference>
<dbReference type="InterPro" id="IPR016195">
    <property type="entry name" value="Pol/histidinol_Pase-like"/>
</dbReference>
<dbReference type="Proteomes" id="UP001221302">
    <property type="component" value="Unassembled WGS sequence"/>
</dbReference>
<evidence type="ECO:0000313" key="1">
    <source>
        <dbReference type="EMBL" id="MDF1613188.1"/>
    </source>
</evidence>
<comment type="caution">
    <text evidence="1">The sequence shown here is derived from an EMBL/GenBank/DDBJ whole genome shotgun (WGS) entry which is preliminary data.</text>
</comment>
<organism evidence="1 2">
    <name type="scientific">Stygiobacter electus</name>
    <dbReference type="NCBI Taxonomy" id="3032292"/>
    <lineage>
        <taxon>Bacteria</taxon>
        <taxon>Pseudomonadati</taxon>
        <taxon>Ignavibacteriota</taxon>
        <taxon>Ignavibacteria</taxon>
        <taxon>Ignavibacteriales</taxon>
        <taxon>Melioribacteraceae</taxon>
        <taxon>Stygiobacter</taxon>
    </lineage>
</organism>
<name>A0AAE3TFA1_9BACT</name>
<gene>
    <name evidence="1" type="ORF">P0M35_13570</name>
</gene>
<sequence>MKLRGLFISMFILFNGLNAQPQFRNKINMPDVLGFKTLKCDFHSHTIFSDGDVWPSYRVEEAWRDGLDAIAITDHYIKMVNHFARL</sequence>
<dbReference type="PANTHER" id="PTHR42924">
    <property type="entry name" value="EXONUCLEASE"/>
    <property type="match status" value="1"/>
</dbReference>
<evidence type="ECO:0008006" key="3">
    <source>
        <dbReference type="Google" id="ProtNLM"/>
    </source>
</evidence>
<dbReference type="Gene3D" id="3.20.20.140">
    <property type="entry name" value="Metal-dependent hydrolases"/>
    <property type="match status" value="1"/>
</dbReference>
<protein>
    <recommendedName>
        <fullName evidence="3">Polymerase/histidinol phosphatase N-terminal domain-containing protein</fullName>
    </recommendedName>
</protein>
<reference evidence="1" key="1">
    <citation type="submission" date="2023-03" db="EMBL/GenBank/DDBJ databases">
        <title>Stygiobacter electus gen. nov., sp. nov., facultatively anaerobic thermotolerant bacterium of the class Ignavibacteria from a well of Yessentuki mineral water deposit.</title>
        <authorList>
            <person name="Podosokorskaya O.A."/>
            <person name="Elcheninov A.G."/>
            <person name="Petrova N.F."/>
            <person name="Zavarzina D.G."/>
            <person name="Kublanov I.V."/>
            <person name="Merkel A.Y."/>
        </authorList>
    </citation>
    <scope>NUCLEOTIDE SEQUENCE</scope>
    <source>
        <strain evidence="1">09-Me</strain>
    </source>
</reference>
<evidence type="ECO:0000313" key="2">
    <source>
        <dbReference type="Proteomes" id="UP001221302"/>
    </source>
</evidence>
<dbReference type="PANTHER" id="PTHR42924:SF3">
    <property type="entry name" value="POLYMERASE_HISTIDINOL PHOSPHATASE N-TERMINAL DOMAIN-CONTAINING PROTEIN"/>
    <property type="match status" value="1"/>
</dbReference>
<dbReference type="AlphaFoldDB" id="A0AAE3TFA1"/>
<dbReference type="InterPro" id="IPR052018">
    <property type="entry name" value="PHP_domain"/>
</dbReference>
<dbReference type="GO" id="GO:0004534">
    <property type="term" value="F:5'-3' RNA exonuclease activity"/>
    <property type="evidence" value="ECO:0007669"/>
    <property type="project" value="TreeGrafter"/>
</dbReference>